<evidence type="ECO:0000256" key="1">
    <source>
        <dbReference type="ARBA" id="ARBA00013134"/>
    </source>
</evidence>
<protein>
    <recommendedName>
        <fullName evidence="1">D-lactate dehydratase</fullName>
        <ecNumber evidence="1">4.2.1.130</ecNumber>
    </recommendedName>
</protein>
<dbReference type="GO" id="GO:0005737">
    <property type="term" value="C:cytoplasm"/>
    <property type="evidence" value="ECO:0007669"/>
    <property type="project" value="TreeGrafter"/>
</dbReference>
<dbReference type="AlphaFoldDB" id="A0A2H9TK52"/>
<dbReference type="InterPro" id="IPR050325">
    <property type="entry name" value="Prot/Nucl_acid_deglycase"/>
</dbReference>
<dbReference type="Proteomes" id="UP000240830">
    <property type="component" value="Unassembled WGS sequence"/>
</dbReference>
<keyword evidence="2" id="KW-0346">Stress response</keyword>
<organism evidence="8 9">
    <name type="scientific">Paramicrosporidium saccamoebae</name>
    <dbReference type="NCBI Taxonomy" id="1246581"/>
    <lineage>
        <taxon>Eukaryota</taxon>
        <taxon>Fungi</taxon>
        <taxon>Fungi incertae sedis</taxon>
        <taxon>Cryptomycota</taxon>
        <taxon>Cryptomycota incertae sedis</taxon>
        <taxon>Paramicrosporidium</taxon>
    </lineage>
</organism>
<evidence type="ECO:0000256" key="3">
    <source>
        <dbReference type="ARBA" id="ARBA00023239"/>
    </source>
</evidence>
<keyword evidence="9" id="KW-1185">Reference proteome</keyword>
<dbReference type="PANTHER" id="PTHR48094">
    <property type="entry name" value="PROTEIN/NUCLEIC ACID DEGLYCASE DJ-1-RELATED"/>
    <property type="match status" value="1"/>
</dbReference>
<dbReference type="EMBL" id="MTSL01000142">
    <property type="protein sequence ID" value="PJF18108.1"/>
    <property type="molecule type" value="Genomic_DNA"/>
</dbReference>
<dbReference type="SUPFAM" id="SSF52317">
    <property type="entry name" value="Class I glutamine amidotransferase-like"/>
    <property type="match status" value="1"/>
</dbReference>
<evidence type="ECO:0000259" key="7">
    <source>
        <dbReference type="Pfam" id="PF01965"/>
    </source>
</evidence>
<feature type="compositionally biased region" description="Polar residues" evidence="6">
    <location>
        <begin position="31"/>
        <end position="41"/>
    </location>
</feature>
<feature type="domain" description="DJ-1/PfpI" evidence="7">
    <location>
        <begin position="144"/>
        <end position="289"/>
    </location>
</feature>
<keyword evidence="3" id="KW-0456">Lyase</keyword>
<dbReference type="EC" id="4.2.1.130" evidence="1"/>
<comment type="catalytic activity">
    <reaction evidence="5">
        <text>methylglyoxal + H2O = (R)-lactate + H(+)</text>
        <dbReference type="Rhea" id="RHEA:27754"/>
        <dbReference type="ChEBI" id="CHEBI:15377"/>
        <dbReference type="ChEBI" id="CHEBI:15378"/>
        <dbReference type="ChEBI" id="CHEBI:16004"/>
        <dbReference type="ChEBI" id="CHEBI:17158"/>
        <dbReference type="EC" id="4.2.1.130"/>
    </reaction>
</comment>
<dbReference type="STRING" id="1246581.A0A2H9TK52"/>
<dbReference type="Pfam" id="PF01965">
    <property type="entry name" value="DJ-1_PfpI"/>
    <property type="match status" value="1"/>
</dbReference>
<evidence type="ECO:0000256" key="6">
    <source>
        <dbReference type="SAM" id="MobiDB-lite"/>
    </source>
</evidence>
<dbReference type="GO" id="GO:0019243">
    <property type="term" value="P:methylglyoxal catabolic process to D-lactate via S-lactoyl-glutathione"/>
    <property type="evidence" value="ECO:0007669"/>
    <property type="project" value="TreeGrafter"/>
</dbReference>
<dbReference type="InterPro" id="IPR029062">
    <property type="entry name" value="Class_I_gatase-like"/>
</dbReference>
<dbReference type="Gene3D" id="3.40.50.880">
    <property type="match status" value="1"/>
</dbReference>
<evidence type="ECO:0000256" key="5">
    <source>
        <dbReference type="ARBA" id="ARBA00048082"/>
    </source>
</evidence>
<sequence>MENLANKKALIILTNEAYLPKSGRGGRRLSQDGTTSMNNENGPVVPGSPSAWLPSQPTIMDPPTNYSAIQGTETTFGASHQPTGVDVFELGYIWMTLKKQYNMELVFATPRGGPVAADPLSMERIEKDSKLRDNLRDERDFIAKMGHTVPISWVKPEEFKMVILPGGHGAMFDLPEHDDVACTIAEIYKRNGVVAAIGHGVAGLLNVRMERRGDWLIKGKRITCFSKEEERQTGYEKYLPFYLEERVKERGAKTEIKKPFETNVVIDERLITAQNAPSIHEFVSKIIEQIRR</sequence>
<evidence type="ECO:0000256" key="2">
    <source>
        <dbReference type="ARBA" id="ARBA00023016"/>
    </source>
</evidence>
<name>A0A2H9TK52_9FUNG</name>
<proteinExistence type="inferred from homology"/>
<dbReference type="OrthoDB" id="543156at2759"/>
<dbReference type="InterPro" id="IPR002818">
    <property type="entry name" value="DJ-1/PfpI"/>
</dbReference>
<comment type="caution">
    <text evidence="8">The sequence shown here is derived from an EMBL/GenBank/DDBJ whole genome shotgun (WGS) entry which is preliminary data.</text>
</comment>
<accession>A0A2H9TK52</accession>
<evidence type="ECO:0000256" key="4">
    <source>
        <dbReference type="ARBA" id="ARBA00038493"/>
    </source>
</evidence>
<comment type="similarity">
    <text evidence="4">Belongs to the peptidase C56 family. HSP31-like subfamily.</text>
</comment>
<dbReference type="CDD" id="cd03141">
    <property type="entry name" value="GATase1_Hsp31_like"/>
    <property type="match status" value="1"/>
</dbReference>
<gene>
    <name evidence="8" type="ORF">PSACC_02076</name>
</gene>
<reference evidence="8 9" key="1">
    <citation type="submission" date="2016-10" db="EMBL/GenBank/DDBJ databases">
        <title>The genome of Paramicrosporidium saccamoebae is the missing link in understanding Cryptomycota and Microsporidia evolution.</title>
        <authorList>
            <person name="Quandt C.A."/>
            <person name="Beaudet D."/>
            <person name="Corsaro D."/>
            <person name="Michel R."/>
            <person name="Corradi N."/>
            <person name="James T."/>
        </authorList>
    </citation>
    <scope>NUCLEOTIDE SEQUENCE [LARGE SCALE GENOMIC DNA]</scope>
    <source>
        <strain evidence="8 9">KSL3</strain>
    </source>
</reference>
<evidence type="ECO:0000313" key="8">
    <source>
        <dbReference type="EMBL" id="PJF18108.1"/>
    </source>
</evidence>
<evidence type="ECO:0000313" key="9">
    <source>
        <dbReference type="Proteomes" id="UP000240830"/>
    </source>
</evidence>
<dbReference type="PANTHER" id="PTHR48094:SF11">
    <property type="entry name" value="GLUTATHIONE-INDEPENDENT GLYOXALASE HSP31-RELATED"/>
    <property type="match status" value="1"/>
</dbReference>
<dbReference type="GO" id="GO:0019172">
    <property type="term" value="F:glyoxalase III activity"/>
    <property type="evidence" value="ECO:0007669"/>
    <property type="project" value="UniProtKB-EC"/>
</dbReference>
<feature type="region of interest" description="Disordered" evidence="6">
    <location>
        <begin position="22"/>
        <end position="48"/>
    </location>
</feature>